<reference evidence="3 4" key="1">
    <citation type="submission" date="2018-01" db="EMBL/GenBank/DDBJ databases">
        <title>Whole genome sequencing of Histamine producing bacteria.</title>
        <authorList>
            <person name="Butler K."/>
        </authorList>
    </citation>
    <scope>NUCLEOTIDE SEQUENCE [LARGE SCALE GENOMIC DNA]</scope>
    <source>
        <strain evidence="3 4">A1-4</strain>
    </source>
</reference>
<keyword evidence="4" id="KW-1185">Reference proteome</keyword>
<accession>A0AAX0YNF7</accession>
<dbReference type="AlphaFoldDB" id="A0AAX0YNF7"/>
<dbReference type="PANTHER" id="PTHR38973:SF2">
    <property type="entry name" value="PARB_REPB_SPO0J FAMILY PLASMID PARTITION PROTEIN"/>
    <property type="match status" value="1"/>
</dbReference>
<dbReference type="EMBL" id="PYOZ01000036">
    <property type="protein sequence ID" value="PSX38707.1"/>
    <property type="molecule type" value="Genomic_DNA"/>
</dbReference>
<dbReference type="Proteomes" id="UP000240728">
    <property type="component" value="Unassembled WGS sequence"/>
</dbReference>
<proteinExistence type="predicted"/>
<keyword evidence="1" id="KW-0238">DNA-binding</keyword>
<dbReference type="Gene3D" id="1.10.10.2830">
    <property type="match status" value="1"/>
</dbReference>
<evidence type="ECO:0000313" key="4">
    <source>
        <dbReference type="Proteomes" id="UP000240728"/>
    </source>
</evidence>
<evidence type="ECO:0000256" key="1">
    <source>
        <dbReference type="ARBA" id="ARBA00023125"/>
    </source>
</evidence>
<sequence length="330" mass="37846">MNKNTPIGRRGSLSRSSLHVSSAMKGGTLPQPLKLDDAIIVNWSYFETIKGDKIADICVKHVANTRSTEDLNARNLSDLDDLHVQQREYCYAQLVDGKLHVLEGWRRTNQAKLKQCDLTYLVTEDELSYADWLKVVKKLSEKKPHSPRDQGLFYLDYMRDHDVDISVCADVHKISEKTIKRYIVIAKLSRTWLDIIFDFGTLSHTDFALLKKVENYFASTVKESTPSFYKKDKSIQVELVNQAVEKGITDLANLCTDSEIVDKESTEKLKFINEVFFPTIPVEKKVTSLVKMNKNKFVSKEVKGDITTFKLSQMPKELLDQIEDLIVNYK</sequence>
<name>A0AAX0YNF7_9GAMM</name>
<evidence type="ECO:0000256" key="2">
    <source>
        <dbReference type="SAM" id="MobiDB-lite"/>
    </source>
</evidence>
<dbReference type="GO" id="GO:0003677">
    <property type="term" value="F:DNA binding"/>
    <property type="evidence" value="ECO:0007669"/>
    <property type="project" value="UniProtKB-KW"/>
</dbReference>
<dbReference type="RefSeq" id="WP_045043247.1">
    <property type="nucleotide sequence ID" value="NZ_JZTB01000013.1"/>
</dbReference>
<gene>
    <name evidence="3" type="ORF">C0W53_22875</name>
</gene>
<evidence type="ECO:0008006" key="5">
    <source>
        <dbReference type="Google" id="ProtNLM"/>
    </source>
</evidence>
<comment type="caution">
    <text evidence="3">The sequence shown here is derived from an EMBL/GenBank/DDBJ whole genome shotgun (WGS) entry which is preliminary data.</text>
</comment>
<feature type="region of interest" description="Disordered" evidence="2">
    <location>
        <begin position="1"/>
        <end position="24"/>
    </location>
</feature>
<dbReference type="PANTHER" id="PTHR38973">
    <property type="entry name" value="PLASMID PARTITIONING CONTROL PROTEIN-RELATED"/>
    <property type="match status" value="1"/>
</dbReference>
<evidence type="ECO:0000313" key="3">
    <source>
        <dbReference type="EMBL" id="PSX38707.1"/>
    </source>
</evidence>
<feature type="compositionally biased region" description="Low complexity" evidence="2">
    <location>
        <begin position="8"/>
        <end position="22"/>
    </location>
</feature>
<organism evidence="3 4">
    <name type="scientific">Photobacterium kishitanii</name>
    <dbReference type="NCBI Taxonomy" id="318456"/>
    <lineage>
        <taxon>Bacteria</taxon>
        <taxon>Pseudomonadati</taxon>
        <taxon>Pseudomonadota</taxon>
        <taxon>Gammaproteobacteria</taxon>
        <taxon>Vibrionales</taxon>
        <taxon>Vibrionaceae</taxon>
        <taxon>Photobacterium</taxon>
    </lineage>
</organism>
<protein>
    <recommendedName>
        <fullName evidence="5">ParB/Sulfiredoxin domain-containing protein</fullName>
    </recommendedName>
</protein>